<gene>
    <name evidence="1" type="ORF">BN1080_03146</name>
</gene>
<evidence type="ECO:0000313" key="1">
    <source>
        <dbReference type="EMBL" id="CEG24126.1"/>
    </source>
</evidence>
<dbReference type="Proteomes" id="UP000043699">
    <property type="component" value="Unassembled WGS sequence"/>
</dbReference>
<sequence length="168" mass="19763">MRKVEICDYQEEWEELFRQEAEEIKRILGEECVAVHHIGSTAVRGLAAKPVIDLLPVVKNIETVDRFNPKFELLGYEGKGENGLKGRRYFQKGGDLRTHHMHIYENGSGEIYRHLAFRDYLKKHPQEAEKYGTLKKELAMKYPTDIERYIEGKESFVKEMEKRALEEF</sequence>
<dbReference type="InterPro" id="IPR043519">
    <property type="entry name" value="NT_sf"/>
</dbReference>
<dbReference type="Gene3D" id="3.30.460.10">
    <property type="entry name" value="Beta Polymerase, domain 2"/>
    <property type="match status" value="1"/>
</dbReference>
<organism evidence="1 2">
    <name type="scientific">Planococcus massiliensis</name>
    <dbReference type="NCBI Taxonomy" id="1499687"/>
    <lineage>
        <taxon>Bacteria</taxon>
        <taxon>Bacillati</taxon>
        <taxon>Bacillota</taxon>
        <taxon>Bacilli</taxon>
        <taxon>Bacillales</taxon>
        <taxon>Caryophanaceae</taxon>
        <taxon>Planococcus</taxon>
    </lineage>
</organism>
<evidence type="ECO:0000313" key="2">
    <source>
        <dbReference type="Proteomes" id="UP000043699"/>
    </source>
</evidence>
<protein>
    <submittedName>
        <fullName evidence="1">Dephospho-CoA kinase/protein folding accessory domain-containing protein</fullName>
    </submittedName>
</protein>
<dbReference type="PANTHER" id="PTHR34822:SF1">
    <property type="entry name" value="GRPB FAMILY PROTEIN"/>
    <property type="match status" value="1"/>
</dbReference>
<keyword evidence="1" id="KW-0808">Transferase</keyword>
<dbReference type="EMBL" id="CCXS01000001">
    <property type="protein sequence ID" value="CEG24126.1"/>
    <property type="molecule type" value="Genomic_DNA"/>
</dbReference>
<name>A0A098ES42_9BACL</name>
<dbReference type="PANTHER" id="PTHR34822">
    <property type="entry name" value="GRPB DOMAIN PROTEIN (AFU_ORTHOLOGUE AFUA_1G01530)"/>
    <property type="match status" value="1"/>
</dbReference>
<keyword evidence="1" id="KW-0418">Kinase</keyword>
<reference evidence="1 2" key="1">
    <citation type="submission" date="2014-09" db="EMBL/GenBank/DDBJ databases">
        <authorList>
            <person name="Urmite Genomes Urmite Genomes"/>
        </authorList>
    </citation>
    <scope>NUCLEOTIDE SEQUENCE [LARGE SCALE GENOMIC DNA]</scope>
    <source>
        <strain evidence="1 2">ES2</strain>
    </source>
</reference>
<dbReference type="OrthoDB" id="9799092at2"/>
<dbReference type="SUPFAM" id="SSF81301">
    <property type="entry name" value="Nucleotidyltransferase"/>
    <property type="match status" value="1"/>
</dbReference>
<dbReference type="GO" id="GO:0016301">
    <property type="term" value="F:kinase activity"/>
    <property type="evidence" value="ECO:0007669"/>
    <property type="project" value="UniProtKB-KW"/>
</dbReference>
<keyword evidence="2" id="KW-1185">Reference proteome</keyword>
<dbReference type="InterPro" id="IPR007344">
    <property type="entry name" value="GrpB/CoaE"/>
</dbReference>
<dbReference type="Pfam" id="PF04229">
    <property type="entry name" value="GrpB"/>
    <property type="match status" value="1"/>
</dbReference>
<dbReference type="RefSeq" id="WP_052653390.1">
    <property type="nucleotide sequence ID" value="NZ_CCXS01000001.1"/>
</dbReference>
<dbReference type="STRING" id="1499687.BN1080_03146"/>
<accession>A0A098ES42</accession>
<proteinExistence type="predicted"/>
<dbReference type="AlphaFoldDB" id="A0A098ES42"/>